<gene>
    <name evidence="1" type="ORF">MCC93_24030</name>
</gene>
<evidence type="ECO:0000313" key="1">
    <source>
        <dbReference type="EMBL" id="KIC06139.1"/>
    </source>
</evidence>
<protein>
    <submittedName>
        <fullName evidence="1">Uncharacterized protein</fullName>
    </submittedName>
</protein>
<reference evidence="1 2" key="1">
    <citation type="submission" date="2014-12" db="EMBL/GenBank/DDBJ databases">
        <title>Genome sequence of Morococcus cerebrosus.</title>
        <authorList>
            <person name="Shin S.-K."/>
            <person name="Yi H."/>
        </authorList>
    </citation>
    <scope>NUCLEOTIDE SEQUENCE [LARGE SCALE GENOMIC DNA]</scope>
    <source>
        <strain evidence="1 2">CIP 81.93</strain>
    </source>
</reference>
<sequence length="47" mass="5267">MSNNSVGQASNQSVKTPFAETAFFISVGLDFRAIALNYKINKNFVYY</sequence>
<dbReference type="Proteomes" id="UP000031390">
    <property type="component" value="Unassembled WGS sequence"/>
</dbReference>
<organism evidence="1 2">
    <name type="scientific">Morococcus cerebrosus</name>
    <dbReference type="NCBI Taxonomy" id="1056807"/>
    <lineage>
        <taxon>Bacteria</taxon>
        <taxon>Pseudomonadati</taxon>
        <taxon>Pseudomonadota</taxon>
        <taxon>Betaproteobacteria</taxon>
        <taxon>Neisseriales</taxon>
        <taxon>Neisseriaceae</taxon>
        <taxon>Morococcus</taxon>
    </lineage>
</organism>
<comment type="caution">
    <text evidence="1">The sequence shown here is derived from an EMBL/GenBank/DDBJ whole genome shotgun (WGS) entry which is preliminary data.</text>
</comment>
<dbReference type="EMBL" id="JUFZ01000116">
    <property type="protein sequence ID" value="KIC06139.1"/>
    <property type="molecule type" value="Genomic_DNA"/>
</dbReference>
<dbReference type="AlphaFoldDB" id="A0A0C1E314"/>
<accession>A0A0C1E314</accession>
<name>A0A0C1E314_9NEIS</name>
<proteinExistence type="predicted"/>
<evidence type="ECO:0000313" key="2">
    <source>
        <dbReference type="Proteomes" id="UP000031390"/>
    </source>
</evidence>